<comment type="similarity">
    <text evidence="2 6">Belongs to the multi antimicrobial extrusion (MATE) (TC 2.A.66.1) family.</text>
</comment>
<feature type="compositionally biased region" description="Basic and acidic residues" evidence="7">
    <location>
        <begin position="270"/>
        <end position="283"/>
    </location>
</feature>
<accession>A0ABP1AV58</accession>
<keyword evidence="5 6" id="KW-0472">Membrane</keyword>
<gene>
    <name evidence="8" type="ORF">CSSPJE1EN2_LOCUS9262</name>
</gene>
<reference evidence="8" key="1">
    <citation type="submission" date="2024-03" db="EMBL/GenBank/DDBJ databases">
        <authorList>
            <consortium name="ELIXIR-Norway"/>
            <consortium name="Elixir Norway"/>
        </authorList>
    </citation>
    <scope>NUCLEOTIDE SEQUENCE</scope>
</reference>
<organism evidence="8 9">
    <name type="scientific">Sphagnum jensenii</name>
    <dbReference type="NCBI Taxonomy" id="128206"/>
    <lineage>
        <taxon>Eukaryota</taxon>
        <taxon>Viridiplantae</taxon>
        <taxon>Streptophyta</taxon>
        <taxon>Embryophyta</taxon>
        <taxon>Bryophyta</taxon>
        <taxon>Sphagnophytina</taxon>
        <taxon>Sphagnopsida</taxon>
        <taxon>Sphagnales</taxon>
        <taxon>Sphagnaceae</taxon>
        <taxon>Sphagnum</taxon>
    </lineage>
</organism>
<evidence type="ECO:0000256" key="6">
    <source>
        <dbReference type="RuleBase" id="RU004914"/>
    </source>
</evidence>
<evidence type="ECO:0000256" key="2">
    <source>
        <dbReference type="ARBA" id="ARBA00010199"/>
    </source>
</evidence>
<evidence type="ECO:0000313" key="8">
    <source>
        <dbReference type="EMBL" id="CAK9866267.1"/>
    </source>
</evidence>
<protein>
    <recommendedName>
        <fullName evidence="6">Protein DETOXIFICATION</fullName>
    </recommendedName>
    <alternativeName>
        <fullName evidence="6">Multidrug and toxic compound extrusion protein</fullName>
    </alternativeName>
</protein>
<evidence type="ECO:0000256" key="1">
    <source>
        <dbReference type="ARBA" id="ARBA00004141"/>
    </source>
</evidence>
<comment type="caution">
    <text evidence="6">Lacks conserved residue(s) required for the propagation of feature annotation.</text>
</comment>
<dbReference type="Pfam" id="PF01554">
    <property type="entry name" value="MatE"/>
    <property type="match status" value="2"/>
</dbReference>
<evidence type="ECO:0000313" key="9">
    <source>
        <dbReference type="Proteomes" id="UP001497522"/>
    </source>
</evidence>
<feature type="region of interest" description="Disordered" evidence="7">
    <location>
        <begin position="119"/>
        <end position="143"/>
    </location>
</feature>
<feature type="transmembrane region" description="Helical" evidence="6">
    <location>
        <begin position="574"/>
        <end position="597"/>
    </location>
</feature>
<dbReference type="CDD" id="cd13136">
    <property type="entry name" value="MATE_DinF_like"/>
    <property type="match status" value="1"/>
</dbReference>
<proteinExistence type="inferred from homology"/>
<evidence type="ECO:0000256" key="4">
    <source>
        <dbReference type="ARBA" id="ARBA00022989"/>
    </source>
</evidence>
<feature type="transmembrane region" description="Helical" evidence="6">
    <location>
        <begin position="453"/>
        <end position="470"/>
    </location>
</feature>
<evidence type="ECO:0000256" key="5">
    <source>
        <dbReference type="ARBA" id="ARBA00023136"/>
    </source>
</evidence>
<name>A0ABP1AV58_9BRYO</name>
<feature type="transmembrane region" description="Helical" evidence="6">
    <location>
        <begin position="516"/>
        <end position="536"/>
    </location>
</feature>
<feature type="transmembrane region" description="Helical" evidence="6">
    <location>
        <begin position="482"/>
        <end position="510"/>
    </location>
</feature>
<feature type="transmembrane region" description="Helical" evidence="6">
    <location>
        <begin position="625"/>
        <end position="647"/>
    </location>
</feature>
<evidence type="ECO:0000256" key="7">
    <source>
        <dbReference type="SAM" id="MobiDB-lite"/>
    </source>
</evidence>
<dbReference type="InterPro" id="IPR002528">
    <property type="entry name" value="MATE_fam"/>
</dbReference>
<feature type="transmembrane region" description="Helical" evidence="6">
    <location>
        <begin position="548"/>
        <end position="568"/>
    </location>
</feature>
<keyword evidence="9" id="KW-1185">Reference proteome</keyword>
<feature type="region of interest" description="Disordered" evidence="7">
    <location>
        <begin position="270"/>
        <end position="298"/>
    </location>
</feature>
<feature type="transmembrane region" description="Helical" evidence="6">
    <location>
        <begin position="405"/>
        <end position="426"/>
    </location>
</feature>
<keyword evidence="4 6" id="KW-1133">Transmembrane helix</keyword>
<dbReference type="Proteomes" id="UP001497522">
    <property type="component" value="Chromosome 16"/>
</dbReference>
<dbReference type="PANTHER" id="PTHR42893">
    <property type="entry name" value="PROTEIN DETOXIFICATION 44, CHLOROPLASTIC-RELATED"/>
    <property type="match status" value="1"/>
</dbReference>
<evidence type="ECO:0000256" key="3">
    <source>
        <dbReference type="ARBA" id="ARBA00022692"/>
    </source>
</evidence>
<comment type="subcellular location">
    <subcellularLocation>
        <location evidence="1">Membrane</location>
        <topology evidence="1">Multi-pass membrane protein</topology>
    </subcellularLocation>
</comment>
<dbReference type="PANTHER" id="PTHR42893:SF9">
    <property type="entry name" value="PROTEIN DETOXIFICATION 46, CHLOROPLASTIC"/>
    <property type="match status" value="1"/>
</dbReference>
<sequence length="768" mass="81756">MGGGGGGGGAGAGLQLLQAPGLLQGGVVQALSRINPPQKSSSSLGGITISRSSFSTIVLAKACCCCSRPILRCRHPAGGKRDWEKQRRRAGKGRGGGEYHVVPCCSESGIAETTFSEQPPLVPLEHSGNGGDASSPPPVPFNVSGELRSTEAGIEVVRSLEEAENEVLKAVSSESENQQQQSWDDGVVAEKQDEEDALASWSMELDGDKKGFEDAVPEQPWPPSQEELEAQMAEEQTLGEQFHLLRTLEQPTSAVAAAVMVAQVAEALKEADTDEEEMRRPLTDDDGEEGVAKNEASSSYSSSQLVHVHVQEIVPPDKSVLEQMWDIIVFAGPALGIWLSGPIMSLIDTSVIGQSSSLELAALGPGTVLCDNLCYVFMFLSVATSNLIATSLAQKDEDEAAGHLSRLLFVAVTCGVAMLIFTQFGVDGLLRGFVGAENANMIPAARTYVQIRALAWPAVLVGLVSQSASLGMQDSMGPLKSLAIASAVNLAGDIFLCTVMGYGIAGAAWATMASQYVAAFLMMNSLYVRGYNVLAISSPSWKEFVHMVNLAAPILLTMISKVTFYTLITYLATTLGAVALAAHQVMVGICYLCSVWGEPLAQTAQSFMPAFIHGSDRNLKQARSLLGVLMLMGVIVGFAVGCLAISVPWLFPYIFTKDPAIIAKMRSVTLPLLCSLVITPPTHALEGTLLAGRDMKFLGLSMTSCFCGGSILLLTCHKLGWGLQGSWWTLAAFQWARFAFSYARLSSSQSILRDPVDSYESEPILTPA</sequence>
<dbReference type="InterPro" id="IPR044644">
    <property type="entry name" value="DinF-like"/>
</dbReference>
<dbReference type="NCBIfam" id="TIGR00797">
    <property type="entry name" value="matE"/>
    <property type="match status" value="1"/>
</dbReference>
<keyword evidence="3 6" id="KW-0812">Transmembrane</keyword>
<dbReference type="EMBL" id="OZ023717">
    <property type="protein sequence ID" value="CAK9866267.1"/>
    <property type="molecule type" value="Genomic_DNA"/>
</dbReference>